<dbReference type="Proteomes" id="UP000198341">
    <property type="component" value="Chromosome 3"/>
</dbReference>
<feature type="region of interest" description="Disordered" evidence="1">
    <location>
        <begin position="294"/>
        <end position="314"/>
    </location>
</feature>
<dbReference type="PANTHER" id="PTHR10826:SF1">
    <property type="entry name" value="COMPLEMENT COMPONENT 1 Q SUBCOMPONENT-BINDING PROTEIN, MITOCHONDRIAL"/>
    <property type="match status" value="1"/>
</dbReference>
<dbReference type="KEGG" id="bpg:Bathy03g04180"/>
<dbReference type="GO" id="GO:0005759">
    <property type="term" value="C:mitochondrial matrix"/>
    <property type="evidence" value="ECO:0007669"/>
    <property type="project" value="InterPro"/>
</dbReference>
<feature type="compositionally biased region" description="Gly residues" evidence="1">
    <location>
        <begin position="296"/>
        <end position="306"/>
    </location>
</feature>
<dbReference type="PANTHER" id="PTHR10826">
    <property type="entry name" value="COMPLEMENT COMPONENT 1"/>
    <property type="match status" value="1"/>
</dbReference>
<dbReference type="InterPro" id="IPR003428">
    <property type="entry name" value="MAM33"/>
</dbReference>
<dbReference type="eggNOG" id="KOG2536">
    <property type="taxonomic scope" value="Eukaryota"/>
</dbReference>
<dbReference type="EMBL" id="FO082276">
    <property type="protein sequence ID" value="CCO15702.1"/>
    <property type="molecule type" value="Genomic_DNA"/>
</dbReference>
<dbReference type="Gene3D" id="3.10.280.10">
    <property type="entry name" value="Mitochondrial glycoprotein"/>
    <property type="match status" value="1"/>
</dbReference>
<proteinExistence type="predicted"/>
<keyword evidence="3" id="KW-1185">Reference proteome</keyword>
<name>K8ECF7_9CHLO</name>
<dbReference type="InterPro" id="IPR036561">
    <property type="entry name" value="MAM33_sf"/>
</dbReference>
<evidence type="ECO:0008006" key="4">
    <source>
        <dbReference type="Google" id="ProtNLM"/>
    </source>
</evidence>
<sequence>MFAARLLRLSSPSKKTTTTSCSAAARCVGAAAFANTTNSLSGGFARTTTALLLQNHHHHRRFGNFAFLPAHQRSTFSSSSSSSSCKTSSSASFEEKGNDDDAKQYQLRKNQRRGEERGGVSIGGRGRFLGRRSFSADAGSSSSSEESEGVVTTTSSLSSSSESARLSAILRAEIKHEAESYEQSETAKGGPPDGWTLSEREGDCDVYLSKEFGEDEEILVHFSASDDPMETEYGRDDDNGVDDVIDEGLGDEDIEEEFSVTVSKTGSGKQLEFFCVTDGELIEIQHVQYEGFEWNEGGGGEGGTGGGDDDAEGEGILFDEEFDDNNYPGPHFEDLDKGVQDAFLSYLEERGINAALADYIVEKRIDKEQKEYTSWLEKVTDFLK</sequence>
<gene>
    <name evidence="2" type="ORF">Bathy03g04180</name>
</gene>
<organism evidence="2 3">
    <name type="scientific">Bathycoccus prasinos</name>
    <dbReference type="NCBI Taxonomy" id="41875"/>
    <lineage>
        <taxon>Eukaryota</taxon>
        <taxon>Viridiplantae</taxon>
        <taxon>Chlorophyta</taxon>
        <taxon>Mamiellophyceae</taxon>
        <taxon>Mamiellales</taxon>
        <taxon>Bathycoccaceae</taxon>
        <taxon>Bathycoccus</taxon>
    </lineage>
</organism>
<feature type="compositionally biased region" description="Basic and acidic residues" evidence="1">
    <location>
        <begin position="93"/>
        <end position="103"/>
    </location>
</feature>
<evidence type="ECO:0000313" key="2">
    <source>
        <dbReference type="EMBL" id="CCO15702.1"/>
    </source>
</evidence>
<feature type="region of interest" description="Disordered" evidence="1">
    <location>
        <begin position="74"/>
        <end position="158"/>
    </location>
</feature>
<dbReference type="Pfam" id="PF02330">
    <property type="entry name" value="MAM33"/>
    <property type="match status" value="2"/>
</dbReference>
<reference evidence="2 3" key="1">
    <citation type="submission" date="2011-10" db="EMBL/GenBank/DDBJ databases">
        <authorList>
            <person name="Genoscope - CEA"/>
        </authorList>
    </citation>
    <scope>NUCLEOTIDE SEQUENCE [LARGE SCALE GENOMIC DNA]</scope>
    <source>
        <strain evidence="2 3">RCC 1105</strain>
    </source>
</reference>
<evidence type="ECO:0000313" key="3">
    <source>
        <dbReference type="Proteomes" id="UP000198341"/>
    </source>
</evidence>
<protein>
    <recommendedName>
        <fullName evidence="4">Mitochondrial glycoprotein</fullName>
    </recommendedName>
</protein>
<dbReference type="OrthoDB" id="278212at2759"/>
<feature type="compositionally biased region" description="Low complexity" evidence="1">
    <location>
        <begin position="131"/>
        <end position="158"/>
    </location>
</feature>
<feature type="region of interest" description="Disordered" evidence="1">
    <location>
        <begin position="177"/>
        <end position="200"/>
    </location>
</feature>
<accession>K8ECF7</accession>
<evidence type="ECO:0000256" key="1">
    <source>
        <dbReference type="SAM" id="MobiDB-lite"/>
    </source>
</evidence>
<dbReference type="RefSeq" id="XP_007514265.1">
    <property type="nucleotide sequence ID" value="XM_007514203.1"/>
</dbReference>
<dbReference type="AlphaFoldDB" id="K8ECF7"/>
<feature type="compositionally biased region" description="Low complexity" evidence="1">
    <location>
        <begin position="74"/>
        <end position="92"/>
    </location>
</feature>
<dbReference type="GeneID" id="19016955"/>
<dbReference type="SUPFAM" id="SSF54529">
    <property type="entry name" value="Mitochondrial glycoprotein MAM33-like"/>
    <property type="match status" value="1"/>
</dbReference>
<dbReference type="STRING" id="41875.K8ECF7"/>